<dbReference type="InterPro" id="IPR013216">
    <property type="entry name" value="Methyltransf_11"/>
</dbReference>
<dbReference type="PANTHER" id="PTHR43591">
    <property type="entry name" value="METHYLTRANSFERASE"/>
    <property type="match status" value="1"/>
</dbReference>
<protein>
    <recommendedName>
        <fullName evidence="1">Methyltransferase type 11 domain-containing protein</fullName>
    </recommendedName>
</protein>
<accession>A4RXI3</accession>
<dbReference type="Gramene" id="ABO96050">
    <property type="protein sequence ID" value="ABO96050"/>
    <property type="gene ID" value="OSTLU_31705"/>
</dbReference>
<dbReference type="SUPFAM" id="SSF53335">
    <property type="entry name" value="S-adenosyl-L-methionine-dependent methyltransferases"/>
    <property type="match status" value="1"/>
</dbReference>
<evidence type="ECO:0000259" key="1">
    <source>
        <dbReference type="Pfam" id="PF08241"/>
    </source>
</evidence>
<organism evidence="2 3">
    <name type="scientific">Ostreococcus lucimarinus (strain CCE9901)</name>
    <dbReference type="NCBI Taxonomy" id="436017"/>
    <lineage>
        <taxon>Eukaryota</taxon>
        <taxon>Viridiplantae</taxon>
        <taxon>Chlorophyta</taxon>
        <taxon>Mamiellophyceae</taxon>
        <taxon>Mamiellales</taxon>
        <taxon>Bathycoccaceae</taxon>
        <taxon>Ostreococcus</taxon>
    </lineage>
</organism>
<dbReference type="Pfam" id="PF08241">
    <property type="entry name" value="Methyltransf_11"/>
    <property type="match status" value="1"/>
</dbReference>
<evidence type="ECO:0000313" key="3">
    <source>
        <dbReference type="Proteomes" id="UP000001568"/>
    </source>
</evidence>
<dbReference type="GO" id="GO:0008757">
    <property type="term" value="F:S-adenosylmethionine-dependent methyltransferase activity"/>
    <property type="evidence" value="ECO:0007669"/>
    <property type="project" value="InterPro"/>
</dbReference>
<dbReference type="RefSeq" id="XP_001417757.1">
    <property type="nucleotide sequence ID" value="XM_001417720.1"/>
</dbReference>
<feature type="domain" description="Methyltransferase type 11" evidence="1">
    <location>
        <begin position="2"/>
        <end position="105"/>
    </location>
</feature>
<sequence>MLDVSCGPGLILDLLARHSARSGKWERVVGLDFSREMVTLAREACGERATVVVADACDLPFADGAFDVLHSSAGAHCWGDLNSRGVPESAFREMYRVLKPTGEILVSTVVLLKPTTVEEEYSRTPNTPFFDERAVCRMIQDAGFRDVEVIAKDKCFVAVKAVK</sequence>
<reference evidence="2 3" key="1">
    <citation type="journal article" date="2007" name="Proc. Natl. Acad. Sci. U.S.A.">
        <title>The tiny eukaryote Ostreococcus provides genomic insights into the paradox of plankton speciation.</title>
        <authorList>
            <person name="Palenik B."/>
            <person name="Grimwood J."/>
            <person name="Aerts A."/>
            <person name="Rouze P."/>
            <person name="Salamov A."/>
            <person name="Putnam N."/>
            <person name="Dupont C."/>
            <person name="Jorgensen R."/>
            <person name="Derelle E."/>
            <person name="Rombauts S."/>
            <person name="Zhou K."/>
            <person name="Otillar R."/>
            <person name="Merchant S.S."/>
            <person name="Podell S."/>
            <person name="Gaasterland T."/>
            <person name="Napoli C."/>
            <person name="Gendler K."/>
            <person name="Manuell A."/>
            <person name="Tai V."/>
            <person name="Vallon O."/>
            <person name="Piganeau G."/>
            <person name="Jancek S."/>
            <person name="Heijde M."/>
            <person name="Jabbari K."/>
            <person name="Bowler C."/>
            <person name="Lohr M."/>
            <person name="Robbens S."/>
            <person name="Werner G."/>
            <person name="Dubchak I."/>
            <person name="Pazour G.J."/>
            <person name="Ren Q."/>
            <person name="Paulsen I."/>
            <person name="Delwiche C."/>
            <person name="Schmutz J."/>
            <person name="Rokhsar D."/>
            <person name="Van de Peer Y."/>
            <person name="Moreau H."/>
            <person name="Grigoriev I.V."/>
        </authorList>
    </citation>
    <scope>NUCLEOTIDE SEQUENCE [LARGE SCALE GENOMIC DNA]</scope>
    <source>
        <strain evidence="2 3">CCE9901</strain>
    </source>
</reference>
<dbReference type="InterPro" id="IPR029063">
    <property type="entry name" value="SAM-dependent_MTases_sf"/>
</dbReference>
<dbReference type="EMBL" id="CP000585">
    <property type="protein sequence ID" value="ABO96050.1"/>
    <property type="molecule type" value="Genomic_DNA"/>
</dbReference>
<dbReference type="Proteomes" id="UP000001568">
    <property type="component" value="Chromosome 5"/>
</dbReference>
<dbReference type="STRING" id="436017.A4RXI3"/>
<dbReference type="KEGG" id="olu:OSTLU_31705"/>
<dbReference type="Gene3D" id="3.40.50.150">
    <property type="entry name" value="Vaccinia Virus protein VP39"/>
    <property type="match status" value="1"/>
</dbReference>
<dbReference type="GeneID" id="5001847"/>
<keyword evidence="3" id="KW-1185">Reference proteome</keyword>
<dbReference type="CDD" id="cd02440">
    <property type="entry name" value="AdoMet_MTases"/>
    <property type="match status" value="1"/>
</dbReference>
<dbReference type="AlphaFoldDB" id="A4RXI3"/>
<dbReference type="OMA" id="FDERAVC"/>
<gene>
    <name evidence="2" type="ORF">OSTLU_31705</name>
</gene>
<dbReference type="HOGENOM" id="CLU_1629822_0_0_1"/>
<evidence type="ECO:0000313" key="2">
    <source>
        <dbReference type="EMBL" id="ABO96050.1"/>
    </source>
</evidence>
<dbReference type="OrthoDB" id="498516at2759"/>
<proteinExistence type="predicted"/>
<name>A4RXI3_OSTLU</name>